<name>A0ABT5FGE0_9GAMM</name>
<accession>A0ABT5FGE0</accession>
<keyword evidence="1" id="KW-0472">Membrane</keyword>
<evidence type="ECO:0000256" key="1">
    <source>
        <dbReference type="RuleBase" id="RU363076"/>
    </source>
</evidence>
<sequence>MRKSPLTDQWPQRIQSINMVFEHDWQPKMVPLIVYANNEQVQGLVQTYKPVVMMPEKHEAYALQWFLLAFASLVIFVFASRVKPDSQDSN</sequence>
<dbReference type="Proteomes" id="UP001528411">
    <property type="component" value="Unassembled WGS sequence"/>
</dbReference>
<gene>
    <name evidence="2" type="ORF">PN838_14560</name>
</gene>
<keyword evidence="1" id="KW-1133">Transmembrane helix</keyword>
<keyword evidence="1" id="KW-1003">Cell membrane</keyword>
<proteinExistence type="inferred from homology"/>
<evidence type="ECO:0000313" key="3">
    <source>
        <dbReference type="Proteomes" id="UP001528411"/>
    </source>
</evidence>
<keyword evidence="3" id="KW-1185">Reference proteome</keyword>
<dbReference type="Pfam" id="PF02104">
    <property type="entry name" value="SURF1"/>
    <property type="match status" value="1"/>
</dbReference>
<evidence type="ECO:0000313" key="2">
    <source>
        <dbReference type="EMBL" id="MDC2889777.1"/>
    </source>
</evidence>
<organism evidence="2 3">
    <name type="scientific">Psychrosphaera algicola</name>
    <dbReference type="NCBI Taxonomy" id="3023714"/>
    <lineage>
        <taxon>Bacteria</taxon>
        <taxon>Pseudomonadati</taxon>
        <taxon>Pseudomonadota</taxon>
        <taxon>Gammaproteobacteria</taxon>
        <taxon>Alteromonadales</taxon>
        <taxon>Pseudoalteromonadaceae</taxon>
        <taxon>Psychrosphaera</taxon>
    </lineage>
</organism>
<comment type="caution">
    <text evidence="2">The sequence shown here is derived from an EMBL/GenBank/DDBJ whole genome shotgun (WGS) entry which is preliminary data.</text>
</comment>
<protein>
    <recommendedName>
        <fullName evidence="1">SURF1-like protein</fullName>
    </recommendedName>
</protein>
<comment type="caution">
    <text evidence="1">Lacks conserved residue(s) required for the propagation of feature annotation.</text>
</comment>
<dbReference type="RefSeq" id="WP_272182609.1">
    <property type="nucleotide sequence ID" value="NZ_JAQOMS010000002.1"/>
</dbReference>
<feature type="transmembrane region" description="Helical" evidence="1">
    <location>
        <begin position="60"/>
        <end position="79"/>
    </location>
</feature>
<dbReference type="EMBL" id="JAQOMS010000002">
    <property type="protein sequence ID" value="MDC2889777.1"/>
    <property type="molecule type" value="Genomic_DNA"/>
</dbReference>
<reference evidence="2 3" key="1">
    <citation type="submission" date="2023-01" db="EMBL/GenBank/DDBJ databases">
        <title>Psychrosphaera sp. nov., isolated from marine algae.</title>
        <authorList>
            <person name="Bayburt H."/>
            <person name="Choi B.J."/>
            <person name="Kim J.M."/>
            <person name="Choi D.G."/>
            <person name="Jeon C.O."/>
        </authorList>
    </citation>
    <scope>NUCLEOTIDE SEQUENCE [LARGE SCALE GENOMIC DNA]</scope>
    <source>
        <strain evidence="2 3">G1-22</strain>
    </source>
</reference>
<comment type="subcellular location">
    <subcellularLocation>
        <location evidence="1">Cell membrane</location>
        <topology evidence="1">Multi-pass membrane protein</topology>
    </subcellularLocation>
</comment>
<keyword evidence="1" id="KW-0812">Transmembrane</keyword>
<comment type="similarity">
    <text evidence="1">Belongs to the SURF1 family.</text>
</comment>
<dbReference type="InterPro" id="IPR002994">
    <property type="entry name" value="Surf1/Shy1"/>
</dbReference>